<dbReference type="Gene3D" id="1.10.10.10">
    <property type="entry name" value="Winged helix-like DNA-binding domain superfamily/Winged helix DNA-binding domain"/>
    <property type="match status" value="1"/>
</dbReference>
<evidence type="ECO:0000313" key="5">
    <source>
        <dbReference type="EMBL" id="SEE14601.1"/>
    </source>
</evidence>
<dbReference type="OrthoDB" id="9813987at2"/>
<dbReference type="GO" id="GO:0003677">
    <property type="term" value="F:DNA binding"/>
    <property type="evidence" value="ECO:0007669"/>
    <property type="project" value="UniProtKB-KW"/>
</dbReference>
<dbReference type="EMBL" id="FNTX01000001">
    <property type="protein sequence ID" value="SEE14601.1"/>
    <property type="molecule type" value="Genomic_DNA"/>
</dbReference>
<dbReference type="InterPro" id="IPR036388">
    <property type="entry name" value="WH-like_DNA-bd_sf"/>
</dbReference>
<protein>
    <submittedName>
        <fullName evidence="5">Predicted transcriptional regulator</fullName>
    </submittedName>
</protein>
<keyword evidence="6" id="KW-1185">Reference proteome</keyword>
<evidence type="ECO:0000256" key="4">
    <source>
        <dbReference type="ARBA" id="ARBA00023163"/>
    </source>
</evidence>
<dbReference type="AlphaFoldDB" id="A0A1H5GGP0"/>
<organism evidence="5 6">
    <name type="scientific">Ruania alba</name>
    <dbReference type="NCBI Taxonomy" id="648782"/>
    <lineage>
        <taxon>Bacteria</taxon>
        <taxon>Bacillati</taxon>
        <taxon>Actinomycetota</taxon>
        <taxon>Actinomycetes</taxon>
        <taxon>Micrococcales</taxon>
        <taxon>Ruaniaceae</taxon>
        <taxon>Ruania</taxon>
    </lineage>
</organism>
<gene>
    <name evidence="5" type="ORF">SAMN04488554_1639</name>
</gene>
<keyword evidence="2" id="KW-0805">Transcription regulation</keyword>
<evidence type="ECO:0000313" key="6">
    <source>
        <dbReference type="Proteomes" id="UP000199220"/>
    </source>
</evidence>
<evidence type="ECO:0000256" key="2">
    <source>
        <dbReference type="ARBA" id="ARBA00023015"/>
    </source>
</evidence>
<sequence>MTSMRTREWGGLEREVLRLLREQAKPVSARQLQDLFAEPVPAYTTLMTALTRLERKSVIARVEESPRKVRFSIRRSDGQDAGISMMSALDEAGDRQAALLAFAGNLDDDDVALLRAAFAGQRKKR</sequence>
<accession>A0A1H5GGP0</accession>
<dbReference type="Proteomes" id="UP000199220">
    <property type="component" value="Unassembled WGS sequence"/>
</dbReference>
<dbReference type="Gene3D" id="6.10.140.850">
    <property type="match status" value="1"/>
</dbReference>
<name>A0A1H5GGP0_9MICO</name>
<comment type="similarity">
    <text evidence="1">Belongs to the BlaI transcriptional regulatory family.</text>
</comment>
<keyword evidence="4" id="KW-0804">Transcription</keyword>
<proteinExistence type="inferred from homology"/>
<dbReference type="InterPro" id="IPR036390">
    <property type="entry name" value="WH_DNA-bd_sf"/>
</dbReference>
<evidence type="ECO:0000256" key="3">
    <source>
        <dbReference type="ARBA" id="ARBA00023125"/>
    </source>
</evidence>
<dbReference type="GO" id="GO:0045892">
    <property type="term" value="P:negative regulation of DNA-templated transcription"/>
    <property type="evidence" value="ECO:0007669"/>
    <property type="project" value="InterPro"/>
</dbReference>
<keyword evidence="3" id="KW-0238">DNA-binding</keyword>
<dbReference type="STRING" id="648782.SAMN04488554_1639"/>
<dbReference type="SUPFAM" id="SSF46785">
    <property type="entry name" value="Winged helix' DNA-binding domain"/>
    <property type="match status" value="1"/>
</dbReference>
<reference evidence="6" key="1">
    <citation type="submission" date="2016-10" db="EMBL/GenBank/DDBJ databases">
        <authorList>
            <person name="Varghese N."/>
            <person name="Submissions S."/>
        </authorList>
    </citation>
    <scope>NUCLEOTIDE SEQUENCE [LARGE SCALE GENOMIC DNA]</scope>
    <source>
        <strain evidence="6">DSM 21368</strain>
    </source>
</reference>
<evidence type="ECO:0000256" key="1">
    <source>
        <dbReference type="ARBA" id="ARBA00011046"/>
    </source>
</evidence>
<dbReference type="Pfam" id="PF03965">
    <property type="entry name" value="Penicillinase_R"/>
    <property type="match status" value="1"/>
</dbReference>
<dbReference type="InterPro" id="IPR005650">
    <property type="entry name" value="BlaI_family"/>
</dbReference>